<keyword evidence="12 17" id="KW-0573">Peptidoglycan synthesis</keyword>
<dbReference type="GO" id="GO:0008764">
    <property type="term" value="F:UDP-N-acetylmuramoylalanine-D-glutamate ligase activity"/>
    <property type="evidence" value="ECO:0007669"/>
    <property type="project" value="UniProtKB-UniRule"/>
</dbReference>
<feature type="domain" description="Mur ligase C-terminal" evidence="19">
    <location>
        <begin position="314"/>
        <end position="428"/>
    </location>
</feature>
<evidence type="ECO:0000256" key="14">
    <source>
        <dbReference type="ARBA" id="ARBA00030398"/>
    </source>
</evidence>
<dbReference type="EC" id="6.3.2.9" evidence="5 17"/>
<dbReference type="InterPro" id="IPR036565">
    <property type="entry name" value="Mur-like_cat_sf"/>
</dbReference>
<dbReference type="Gene3D" id="3.40.1190.10">
    <property type="entry name" value="Mur-like, catalytic domain"/>
    <property type="match status" value="1"/>
</dbReference>
<evidence type="ECO:0000259" key="19">
    <source>
        <dbReference type="Pfam" id="PF02875"/>
    </source>
</evidence>
<keyword evidence="11 17" id="KW-0133">Cell shape</keyword>
<evidence type="ECO:0000256" key="3">
    <source>
        <dbReference type="ARBA" id="ARBA00004752"/>
    </source>
</evidence>
<comment type="catalytic activity">
    <reaction evidence="16 17 18">
        <text>UDP-N-acetyl-alpha-D-muramoyl-L-alanine + D-glutamate + ATP = UDP-N-acetyl-alpha-D-muramoyl-L-alanyl-D-glutamate + ADP + phosphate + H(+)</text>
        <dbReference type="Rhea" id="RHEA:16429"/>
        <dbReference type="ChEBI" id="CHEBI:15378"/>
        <dbReference type="ChEBI" id="CHEBI:29986"/>
        <dbReference type="ChEBI" id="CHEBI:30616"/>
        <dbReference type="ChEBI" id="CHEBI:43474"/>
        <dbReference type="ChEBI" id="CHEBI:83898"/>
        <dbReference type="ChEBI" id="CHEBI:83900"/>
        <dbReference type="ChEBI" id="CHEBI:456216"/>
        <dbReference type="EC" id="6.3.2.9"/>
    </reaction>
</comment>
<evidence type="ECO:0000256" key="18">
    <source>
        <dbReference type="RuleBase" id="RU003664"/>
    </source>
</evidence>
<evidence type="ECO:0000256" key="9">
    <source>
        <dbReference type="ARBA" id="ARBA00022741"/>
    </source>
</evidence>
<dbReference type="PANTHER" id="PTHR43692">
    <property type="entry name" value="UDP-N-ACETYLMURAMOYLALANINE--D-GLUTAMATE LIGASE"/>
    <property type="match status" value="1"/>
</dbReference>
<feature type="binding site" evidence="17">
    <location>
        <begin position="116"/>
        <end position="122"/>
    </location>
    <ligand>
        <name>ATP</name>
        <dbReference type="ChEBI" id="CHEBI:30616"/>
    </ligand>
</feature>
<keyword evidence="17 18" id="KW-0131">Cell cycle</keyword>
<dbReference type="SUPFAM" id="SSF53623">
    <property type="entry name" value="MurD-like peptide ligases, catalytic domain"/>
    <property type="match status" value="1"/>
</dbReference>
<name>A0A949NIT4_9FIRM</name>
<dbReference type="Pfam" id="PF08245">
    <property type="entry name" value="Mur_ligase_M"/>
    <property type="match status" value="1"/>
</dbReference>
<comment type="caution">
    <text evidence="21">The sequence shown here is derived from an EMBL/GenBank/DDBJ whole genome shotgun (WGS) entry which is preliminary data.</text>
</comment>
<keyword evidence="17 18" id="KW-0132">Cell division</keyword>
<dbReference type="AlphaFoldDB" id="A0A949NIT4"/>
<evidence type="ECO:0000256" key="16">
    <source>
        <dbReference type="ARBA" id="ARBA00047632"/>
    </source>
</evidence>
<evidence type="ECO:0000256" key="5">
    <source>
        <dbReference type="ARBA" id="ARBA00012212"/>
    </source>
</evidence>
<dbReference type="PANTHER" id="PTHR43692:SF1">
    <property type="entry name" value="UDP-N-ACETYLMURAMOYLALANINE--D-GLUTAMATE LIGASE"/>
    <property type="match status" value="1"/>
</dbReference>
<gene>
    <name evidence="17 21" type="primary">murD</name>
    <name evidence="21" type="ORF">KTH89_19445</name>
</gene>
<evidence type="ECO:0000256" key="13">
    <source>
        <dbReference type="ARBA" id="ARBA00023316"/>
    </source>
</evidence>
<evidence type="ECO:0000259" key="20">
    <source>
        <dbReference type="Pfam" id="PF08245"/>
    </source>
</evidence>
<evidence type="ECO:0000256" key="2">
    <source>
        <dbReference type="ARBA" id="ARBA00004496"/>
    </source>
</evidence>
<dbReference type="Proteomes" id="UP000712157">
    <property type="component" value="Unassembled WGS sequence"/>
</dbReference>
<evidence type="ECO:0000256" key="4">
    <source>
        <dbReference type="ARBA" id="ARBA00010416"/>
    </source>
</evidence>
<dbReference type="NCBIfam" id="TIGR01087">
    <property type="entry name" value="murD"/>
    <property type="match status" value="1"/>
</dbReference>
<keyword evidence="7 17" id="KW-0963">Cytoplasm</keyword>
<evidence type="ECO:0000313" key="21">
    <source>
        <dbReference type="EMBL" id="MBU9738720.1"/>
    </source>
</evidence>
<evidence type="ECO:0000256" key="10">
    <source>
        <dbReference type="ARBA" id="ARBA00022840"/>
    </source>
</evidence>
<dbReference type="InterPro" id="IPR005762">
    <property type="entry name" value="MurD"/>
</dbReference>
<dbReference type="InterPro" id="IPR013221">
    <property type="entry name" value="Mur_ligase_cen"/>
</dbReference>
<dbReference type="SUPFAM" id="SSF51984">
    <property type="entry name" value="MurCD N-terminal domain"/>
    <property type="match status" value="1"/>
</dbReference>
<comment type="pathway">
    <text evidence="3 17 18">Cell wall biogenesis; peptidoglycan biosynthesis.</text>
</comment>
<dbReference type="GO" id="GO:0005737">
    <property type="term" value="C:cytoplasm"/>
    <property type="evidence" value="ECO:0007669"/>
    <property type="project" value="UniProtKB-SubCell"/>
</dbReference>
<proteinExistence type="inferred from homology"/>
<dbReference type="GO" id="GO:0009252">
    <property type="term" value="P:peptidoglycan biosynthetic process"/>
    <property type="evidence" value="ECO:0007669"/>
    <property type="project" value="UniProtKB-UniRule"/>
</dbReference>
<evidence type="ECO:0000256" key="17">
    <source>
        <dbReference type="HAMAP-Rule" id="MF_00639"/>
    </source>
</evidence>
<evidence type="ECO:0000256" key="12">
    <source>
        <dbReference type="ARBA" id="ARBA00022984"/>
    </source>
</evidence>
<evidence type="ECO:0000256" key="11">
    <source>
        <dbReference type="ARBA" id="ARBA00022960"/>
    </source>
</evidence>
<keyword evidence="22" id="KW-1185">Reference proteome</keyword>
<comment type="similarity">
    <text evidence="4 17">Belongs to the MurCDEF family.</text>
</comment>
<dbReference type="GO" id="GO:0051301">
    <property type="term" value="P:cell division"/>
    <property type="evidence" value="ECO:0007669"/>
    <property type="project" value="UniProtKB-KW"/>
</dbReference>
<dbReference type="Pfam" id="PF02875">
    <property type="entry name" value="Mur_ligase_C"/>
    <property type="match status" value="1"/>
</dbReference>
<sequence length="451" mass="49554">MDLQDQKVLVIGCGISGMGAARLLSRANANVILYDENDKRDVEEILGGLPEGTRAEVILGEWSRIQIRELKLAVISPGVPMDIPMVEQLKENGVPVWGEVELAWQMGRGKVLAITGTNGKTTTTALLGEIVKNDTAESFVVGNIGTAYTEVAAKTTEDSVIVAEMSSFQLEGIVDFHPVVSAILNISPDHLNRHHTMENYINAKKRIALNQTEADTCVLNYEDEVTRKFGEEIRSRAFYFSSKRKLAPGVYLSDDVVYYNDGEKDVPICNILECNLLGLHNYENIMAAVACAVAFGIPTDVIRKTVTEFRAVEHRIEFVTEKNGVVYYNDSKGTNPDAAIKGIQAMTRPTCLIGGGYDKDSSYEDWIRAFDGKVKLLVLIGATREKIAKAARGCGFEDIAFADTLEEAVNICATEAEPGDAVLLSPACASWGMFTNYEERGKKFKEYVNNL</sequence>
<evidence type="ECO:0000256" key="8">
    <source>
        <dbReference type="ARBA" id="ARBA00022598"/>
    </source>
</evidence>
<comment type="function">
    <text evidence="1 17 18">Cell wall formation. Catalyzes the addition of glutamate to the nucleotide precursor UDP-N-acetylmuramoyl-L-alanine (UMA).</text>
</comment>
<dbReference type="Gene3D" id="3.90.190.20">
    <property type="entry name" value="Mur ligase, C-terminal domain"/>
    <property type="match status" value="1"/>
</dbReference>
<keyword evidence="9 17" id="KW-0547">Nucleotide-binding</keyword>
<organism evidence="21 22">
    <name type="scientific">Diplocloster agilis</name>
    <dbReference type="NCBI Taxonomy" id="2850323"/>
    <lineage>
        <taxon>Bacteria</taxon>
        <taxon>Bacillati</taxon>
        <taxon>Bacillota</taxon>
        <taxon>Clostridia</taxon>
        <taxon>Lachnospirales</taxon>
        <taxon>Lachnospiraceae</taxon>
        <taxon>Diplocloster</taxon>
    </lineage>
</organism>
<dbReference type="GO" id="GO:0005524">
    <property type="term" value="F:ATP binding"/>
    <property type="evidence" value="ECO:0007669"/>
    <property type="project" value="UniProtKB-UniRule"/>
</dbReference>
<dbReference type="RefSeq" id="WP_238722800.1">
    <property type="nucleotide sequence ID" value="NZ_JAHQCW010000040.1"/>
</dbReference>
<feature type="domain" description="Mur ligase central" evidence="20">
    <location>
        <begin position="114"/>
        <end position="292"/>
    </location>
</feature>
<evidence type="ECO:0000256" key="6">
    <source>
        <dbReference type="ARBA" id="ARBA00015655"/>
    </source>
</evidence>
<protein>
    <recommendedName>
        <fullName evidence="6 17">UDP-N-acetylmuramoylalanine--D-glutamate ligase</fullName>
        <ecNumber evidence="5 17">6.3.2.9</ecNumber>
    </recommendedName>
    <alternativeName>
        <fullName evidence="15 17">D-glutamic acid-adding enzyme</fullName>
    </alternativeName>
    <alternativeName>
        <fullName evidence="14 17">UDP-N-acetylmuramoyl-L-alanyl-D-glutamate synthetase</fullName>
    </alternativeName>
</protein>
<dbReference type="EMBL" id="JAHQCW010000040">
    <property type="protein sequence ID" value="MBU9738720.1"/>
    <property type="molecule type" value="Genomic_DNA"/>
</dbReference>
<dbReference type="GO" id="GO:0071555">
    <property type="term" value="P:cell wall organization"/>
    <property type="evidence" value="ECO:0007669"/>
    <property type="project" value="UniProtKB-KW"/>
</dbReference>
<dbReference type="Gene3D" id="3.40.50.720">
    <property type="entry name" value="NAD(P)-binding Rossmann-like Domain"/>
    <property type="match status" value="1"/>
</dbReference>
<keyword evidence="13 17" id="KW-0961">Cell wall biogenesis/degradation</keyword>
<evidence type="ECO:0000256" key="1">
    <source>
        <dbReference type="ARBA" id="ARBA00002734"/>
    </source>
</evidence>
<accession>A0A949NIT4</accession>
<dbReference type="InterPro" id="IPR036615">
    <property type="entry name" value="Mur_ligase_C_dom_sf"/>
</dbReference>
<keyword evidence="8 17" id="KW-0436">Ligase</keyword>
<dbReference type="SUPFAM" id="SSF53244">
    <property type="entry name" value="MurD-like peptide ligases, peptide-binding domain"/>
    <property type="match status" value="1"/>
</dbReference>
<evidence type="ECO:0000256" key="15">
    <source>
        <dbReference type="ARBA" id="ARBA00032324"/>
    </source>
</evidence>
<dbReference type="HAMAP" id="MF_00639">
    <property type="entry name" value="MurD"/>
    <property type="match status" value="1"/>
</dbReference>
<reference evidence="21" key="1">
    <citation type="submission" date="2021-06" db="EMBL/GenBank/DDBJ databases">
        <title>Description of novel taxa of the family Lachnospiraceae.</title>
        <authorList>
            <person name="Chaplin A.V."/>
            <person name="Sokolova S.R."/>
            <person name="Pikina A.P."/>
            <person name="Korzhanova M."/>
            <person name="Belova V."/>
            <person name="Korostin D."/>
            <person name="Efimov B.A."/>
        </authorList>
    </citation>
    <scope>NUCLEOTIDE SEQUENCE</scope>
    <source>
        <strain evidence="21">ASD5720</strain>
    </source>
</reference>
<evidence type="ECO:0000313" key="22">
    <source>
        <dbReference type="Proteomes" id="UP000712157"/>
    </source>
</evidence>
<dbReference type="GO" id="GO:0008360">
    <property type="term" value="P:regulation of cell shape"/>
    <property type="evidence" value="ECO:0007669"/>
    <property type="project" value="UniProtKB-KW"/>
</dbReference>
<comment type="subcellular location">
    <subcellularLocation>
        <location evidence="2 17 18">Cytoplasm</location>
    </subcellularLocation>
</comment>
<evidence type="ECO:0000256" key="7">
    <source>
        <dbReference type="ARBA" id="ARBA00022490"/>
    </source>
</evidence>
<dbReference type="Pfam" id="PF21799">
    <property type="entry name" value="MurD-like_N"/>
    <property type="match status" value="1"/>
</dbReference>
<dbReference type="InterPro" id="IPR004101">
    <property type="entry name" value="Mur_ligase_C"/>
</dbReference>
<keyword evidence="10 17" id="KW-0067">ATP-binding</keyword>